<dbReference type="SUPFAM" id="SSF103481">
    <property type="entry name" value="Multidrug resistance efflux transporter EmrE"/>
    <property type="match status" value="2"/>
</dbReference>
<accession>A0A9E8CSQ7</accession>
<keyword evidence="2 5" id="KW-0812">Transmembrane</keyword>
<evidence type="ECO:0000256" key="4">
    <source>
        <dbReference type="ARBA" id="ARBA00023136"/>
    </source>
</evidence>
<feature type="transmembrane region" description="Helical" evidence="5">
    <location>
        <begin position="45"/>
        <end position="64"/>
    </location>
</feature>
<dbReference type="PANTHER" id="PTHR32322:SF9">
    <property type="entry name" value="AMINO-ACID METABOLITE EFFLUX PUMP-RELATED"/>
    <property type="match status" value="1"/>
</dbReference>
<protein>
    <submittedName>
        <fullName evidence="7">DMT family transporter</fullName>
    </submittedName>
</protein>
<dbReference type="InterPro" id="IPR037185">
    <property type="entry name" value="EmrE-like"/>
</dbReference>
<feature type="transmembrane region" description="Helical" evidence="5">
    <location>
        <begin position="131"/>
        <end position="148"/>
    </location>
</feature>
<name>A0A9E8CSQ7_9HYPH</name>
<feature type="transmembrane region" description="Helical" evidence="5">
    <location>
        <begin position="101"/>
        <end position="124"/>
    </location>
</feature>
<feature type="transmembrane region" description="Helical" evidence="5">
    <location>
        <begin position="160"/>
        <end position="179"/>
    </location>
</feature>
<dbReference type="GO" id="GO:0016020">
    <property type="term" value="C:membrane"/>
    <property type="evidence" value="ECO:0007669"/>
    <property type="project" value="UniProtKB-SubCell"/>
</dbReference>
<dbReference type="AlphaFoldDB" id="A0A9E8CSQ7"/>
<comment type="subcellular location">
    <subcellularLocation>
        <location evidence="1">Membrane</location>
        <topology evidence="1">Multi-pass membrane protein</topology>
    </subcellularLocation>
</comment>
<feature type="transmembrane region" description="Helical" evidence="5">
    <location>
        <begin position="186"/>
        <end position="210"/>
    </location>
</feature>
<dbReference type="InterPro" id="IPR000620">
    <property type="entry name" value="EamA_dom"/>
</dbReference>
<dbReference type="Pfam" id="PF00892">
    <property type="entry name" value="EamA"/>
    <property type="match status" value="2"/>
</dbReference>
<keyword evidence="3 5" id="KW-1133">Transmembrane helix</keyword>
<keyword evidence="4 5" id="KW-0472">Membrane</keyword>
<evidence type="ECO:0000256" key="2">
    <source>
        <dbReference type="ARBA" id="ARBA00022692"/>
    </source>
</evidence>
<dbReference type="PANTHER" id="PTHR32322">
    <property type="entry name" value="INNER MEMBRANE TRANSPORTER"/>
    <property type="match status" value="1"/>
</dbReference>
<feature type="domain" description="EamA" evidence="6">
    <location>
        <begin position="18"/>
        <end position="148"/>
    </location>
</feature>
<dbReference type="EMBL" id="CP102774">
    <property type="protein sequence ID" value="UZF87658.1"/>
    <property type="molecule type" value="Genomic_DNA"/>
</dbReference>
<gene>
    <name evidence="7" type="ORF">NWE54_02385</name>
</gene>
<evidence type="ECO:0000313" key="7">
    <source>
        <dbReference type="EMBL" id="UZF87658.1"/>
    </source>
</evidence>
<feature type="domain" description="EamA" evidence="6">
    <location>
        <begin position="163"/>
        <end position="295"/>
    </location>
</feature>
<feature type="transmembrane region" description="Helical" evidence="5">
    <location>
        <begin position="280"/>
        <end position="300"/>
    </location>
</feature>
<feature type="transmembrane region" description="Helical" evidence="5">
    <location>
        <begin position="76"/>
        <end position="95"/>
    </location>
</feature>
<feature type="transmembrane region" description="Helical" evidence="5">
    <location>
        <begin position="254"/>
        <end position="274"/>
    </location>
</feature>
<feature type="transmembrane region" description="Helical" evidence="5">
    <location>
        <begin position="12"/>
        <end position="33"/>
    </location>
</feature>
<proteinExistence type="predicted"/>
<dbReference type="InterPro" id="IPR050638">
    <property type="entry name" value="AA-Vitamin_Transporters"/>
</dbReference>
<reference evidence="7" key="1">
    <citation type="submission" date="2022-08" db="EMBL/GenBank/DDBJ databases">
        <title>Complete Genome Sequences of 2 Bosea sp. soil isolates.</title>
        <authorList>
            <person name="Alvarez Arevalo M."/>
            <person name="Sterndorff E.B."/>
            <person name="Faurdal D."/>
            <person name="Joergensen T.S."/>
            <person name="Weber T."/>
        </authorList>
    </citation>
    <scope>NUCLEOTIDE SEQUENCE</scope>
    <source>
        <strain evidence="7">NBC_00436</strain>
    </source>
</reference>
<evidence type="ECO:0000259" key="6">
    <source>
        <dbReference type="Pfam" id="PF00892"/>
    </source>
</evidence>
<organism evidence="7">
    <name type="scientific">Bosea sp. NBC_00436</name>
    <dbReference type="NCBI Taxonomy" id="2969620"/>
    <lineage>
        <taxon>Bacteria</taxon>
        <taxon>Pseudomonadati</taxon>
        <taxon>Pseudomonadota</taxon>
        <taxon>Alphaproteobacteria</taxon>
        <taxon>Hyphomicrobiales</taxon>
        <taxon>Boseaceae</taxon>
        <taxon>Bosea</taxon>
    </lineage>
</organism>
<feature type="transmembrane region" description="Helical" evidence="5">
    <location>
        <begin position="222"/>
        <end position="242"/>
    </location>
</feature>
<sequence>MTQPTSASALRMGPLEWLMLIALSILWGGSFFFNKLTVAEWPPFAVVQVRVGLAALALLLVVRIAGQSMAVGRELWIAFFGMGILNNLIPFSLFLWGQQQIASGLASILNATTPIFAVLVMHCFGNEKATGLKLGGVLAGLVGVAILMGPDAISGLGSNLAAQIACILAAVSYAFSGLLGRRFRGVSPLVAATGQLSASTLMMIPIVFVMHPPWTLPVPSQTAFLALVGLALISTALAYLLFFRIMRTAGPSNLMLVTFLIPVSAILLGSGLLGEALLPRHFAGMAAIFVGLALIDGRLFRMVRARPA</sequence>
<evidence type="ECO:0000256" key="1">
    <source>
        <dbReference type="ARBA" id="ARBA00004141"/>
    </source>
</evidence>
<evidence type="ECO:0000256" key="3">
    <source>
        <dbReference type="ARBA" id="ARBA00022989"/>
    </source>
</evidence>
<evidence type="ECO:0000256" key="5">
    <source>
        <dbReference type="SAM" id="Phobius"/>
    </source>
</evidence>